<dbReference type="SUPFAM" id="SSF54913">
    <property type="entry name" value="GlnB-like"/>
    <property type="match status" value="1"/>
</dbReference>
<comment type="caution">
    <text evidence="2">The sequence shown here is derived from an EMBL/GenBank/DDBJ whole genome shotgun (WGS) entry which is preliminary data.</text>
</comment>
<gene>
    <name evidence="2" type="ORF">HY912_09260</name>
</gene>
<proteinExistence type="predicted"/>
<name>A0A9D6V2V6_9BACT</name>
<sequence length="63" mass="7163">MEIDWVTVLYSRDLILVSIAKSLLESEGIPYLASGETLAEVSARLQVRKEDEEEAKRLLNELE</sequence>
<dbReference type="EMBL" id="JACRDE010000250">
    <property type="protein sequence ID" value="MBI5249670.1"/>
    <property type="molecule type" value="Genomic_DNA"/>
</dbReference>
<feature type="domain" description="DUF2007" evidence="1">
    <location>
        <begin position="5"/>
        <end position="63"/>
    </location>
</feature>
<dbReference type="InterPro" id="IPR018551">
    <property type="entry name" value="DUF2007"/>
</dbReference>
<evidence type="ECO:0000313" key="3">
    <source>
        <dbReference type="Proteomes" id="UP000807825"/>
    </source>
</evidence>
<dbReference type="Proteomes" id="UP000807825">
    <property type="component" value="Unassembled WGS sequence"/>
</dbReference>
<organism evidence="2 3">
    <name type="scientific">Desulfomonile tiedjei</name>
    <dbReference type="NCBI Taxonomy" id="2358"/>
    <lineage>
        <taxon>Bacteria</taxon>
        <taxon>Pseudomonadati</taxon>
        <taxon>Thermodesulfobacteriota</taxon>
        <taxon>Desulfomonilia</taxon>
        <taxon>Desulfomonilales</taxon>
        <taxon>Desulfomonilaceae</taxon>
        <taxon>Desulfomonile</taxon>
    </lineage>
</organism>
<evidence type="ECO:0000313" key="2">
    <source>
        <dbReference type="EMBL" id="MBI5249670.1"/>
    </source>
</evidence>
<dbReference type="InterPro" id="IPR011322">
    <property type="entry name" value="N-reg_PII-like_a/b"/>
</dbReference>
<accession>A0A9D6V2V6</accession>
<reference evidence="2" key="1">
    <citation type="submission" date="2020-07" db="EMBL/GenBank/DDBJ databases">
        <title>Huge and variable diversity of episymbiotic CPR bacteria and DPANN archaea in groundwater ecosystems.</title>
        <authorList>
            <person name="He C.Y."/>
            <person name="Keren R."/>
            <person name="Whittaker M."/>
            <person name="Farag I.F."/>
            <person name="Doudna J."/>
            <person name="Cate J.H.D."/>
            <person name="Banfield J.F."/>
        </authorList>
    </citation>
    <scope>NUCLEOTIDE SEQUENCE</scope>
    <source>
        <strain evidence="2">NC_groundwater_1664_Pr3_B-0.1um_52_9</strain>
    </source>
</reference>
<dbReference type="AlphaFoldDB" id="A0A9D6V2V6"/>
<evidence type="ECO:0000259" key="1">
    <source>
        <dbReference type="Pfam" id="PF09413"/>
    </source>
</evidence>
<dbReference type="Pfam" id="PF09413">
    <property type="entry name" value="DUF2007"/>
    <property type="match status" value="1"/>
</dbReference>
<protein>
    <submittedName>
        <fullName evidence="2">DUF2007 domain-containing protein</fullName>
    </submittedName>
</protein>
<dbReference type="Gene3D" id="3.30.70.790">
    <property type="entry name" value="UreE, C-terminal domain"/>
    <property type="match status" value="1"/>
</dbReference>